<comment type="similarity">
    <text evidence="1">Belongs to the GST superfamily.</text>
</comment>
<dbReference type="GO" id="GO:0016740">
    <property type="term" value="F:transferase activity"/>
    <property type="evidence" value="ECO:0007669"/>
    <property type="project" value="UniProtKB-KW"/>
</dbReference>
<dbReference type="Gene3D" id="1.20.1050.10">
    <property type="match status" value="1"/>
</dbReference>
<keyword evidence="4" id="KW-0808">Transferase</keyword>
<dbReference type="Gene3D" id="3.40.30.10">
    <property type="entry name" value="Glutaredoxin"/>
    <property type="match status" value="1"/>
</dbReference>
<dbReference type="Pfam" id="PF02798">
    <property type="entry name" value="GST_N"/>
    <property type="match status" value="1"/>
</dbReference>
<feature type="domain" description="GST N-terminal" evidence="2">
    <location>
        <begin position="1"/>
        <end position="80"/>
    </location>
</feature>
<dbReference type="InterPro" id="IPR004046">
    <property type="entry name" value="GST_C"/>
</dbReference>
<dbReference type="EMBL" id="RGGN01000022">
    <property type="protein sequence ID" value="NCU62685.1"/>
    <property type="molecule type" value="Genomic_DNA"/>
</dbReference>
<accession>A0A845SDP6</accession>
<dbReference type="PANTHER" id="PTHR44051">
    <property type="entry name" value="GLUTATHIONE S-TRANSFERASE-RELATED"/>
    <property type="match status" value="1"/>
</dbReference>
<name>A0A845SDP6_9PROT</name>
<dbReference type="AlphaFoldDB" id="A0A845SDP6"/>
<dbReference type="InterPro" id="IPR004045">
    <property type="entry name" value="Glutathione_S-Trfase_N"/>
</dbReference>
<dbReference type="InterPro" id="IPR036282">
    <property type="entry name" value="Glutathione-S-Trfase_C_sf"/>
</dbReference>
<reference evidence="4 5" key="1">
    <citation type="submission" date="2018-10" db="EMBL/GenBank/DDBJ databases">
        <title>Iterative Subtractive Binning of Freshwater Chronoseries Metagenomes Recovers Nearly Complete Genomes from over Four Hundred Novel Species.</title>
        <authorList>
            <person name="Rodriguez-R L.M."/>
            <person name="Tsementzi D."/>
            <person name="Luo C."/>
            <person name="Konstantinidis K.T."/>
        </authorList>
    </citation>
    <scope>NUCLEOTIDE SEQUENCE [LARGE SCALE GENOMIC DNA]</scope>
    <source>
        <strain evidence="4">WB7_2B_003</strain>
    </source>
</reference>
<feature type="domain" description="GST C-terminal" evidence="3">
    <location>
        <begin position="82"/>
        <end position="207"/>
    </location>
</feature>
<dbReference type="PROSITE" id="PS50405">
    <property type="entry name" value="GST_CTER"/>
    <property type="match status" value="1"/>
</dbReference>
<sequence>MIELFYYPTPNGRKISILLEELELKYKLTRIDITKNEQFSEKFSKISPLNKIPVIIDNHEIVFESGAILIFLTKKNNFKFYPQKFEKNINEWLMVQVSFVGPMLGQLHYFYKFNKGKSEYAENRFLDLAKKIYEYLDIQLSKNKFLACDEYTIADIATFPWLCRHEWHGIGIKKFKNLSRWYEEISKRTAVKKGYDPENLGEKIPLVS</sequence>
<evidence type="ECO:0000259" key="3">
    <source>
        <dbReference type="PROSITE" id="PS50405"/>
    </source>
</evidence>
<protein>
    <submittedName>
        <fullName evidence="4">Glutathione S-transferase</fullName>
    </submittedName>
</protein>
<dbReference type="SFLD" id="SFLDG01151">
    <property type="entry name" value="Main.2:_Nu-like"/>
    <property type="match status" value="1"/>
</dbReference>
<comment type="caution">
    <text evidence="4">The sequence shown here is derived from an EMBL/GenBank/DDBJ whole genome shotgun (WGS) entry which is preliminary data.</text>
</comment>
<evidence type="ECO:0000313" key="5">
    <source>
        <dbReference type="Proteomes" id="UP000572953"/>
    </source>
</evidence>
<dbReference type="PROSITE" id="PS50404">
    <property type="entry name" value="GST_NTER"/>
    <property type="match status" value="1"/>
</dbReference>
<organism evidence="4 5">
    <name type="scientific">Candidatus Fonsibacter lacus</name>
    <dbReference type="NCBI Taxonomy" id="2576439"/>
    <lineage>
        <taxon>Bacteria</taxon>
        <taxon>Pseudomonadati</taxon>
        <taxon>Pseudomonadota</taxon>
        <taxon>Alphaproteobacteria</taxon>
        <taxon>Candidatus Pelagibacterales</taxon>
        <taxon>Candidatus Pelagibacterales incertae sedis</taxon>
        <taxon>Candidatus Fonsibacter</taxon>
    </lineage>
</organism>
<dbReference type="SFLD" id="SFLDS00019">
    <property type="entry name" value="Glutathione_Transferase_(cytos"/>
    <property type="match status" value="1"/>
</dbReference>
<dbReference type="SUPFAM" id="SSF52833">
    <property type="entry name" value="Thioredoxin-like"/>
    <property type="match status" value="1"/>
</dbReference>
<dbReference type="InterPro" id="IPR010987">
    <property type="entry name" value="Glutathione-S-Trfase_C-like"/>
</dbReference>
<dbReference type="Pfam" id="PF00043">
    <property type="entry name" value="GST_C"/>
    <property type="match status" value="1"/>
</dbReference>
<dbReference type="Proteomes" id="UP000572953">
    <property type="component" value="Unassembled WGS sequence"/>
</dbReference>
<evidence type="ECO:0000313" key="4">
    <source>
        <dbReference type="EMBL" id="NCU62685.1"/>
    </source>
</evidence>
<proteinExistence type="inferred from homology"/>
<dbReference type="InterPro" id="IPR036249">
    <property type="entry name" value="Thioredoxin-like_sf"/>
</dbReference>
<dbReference type="InterPro" id="IPR040079">
    <property type="entry name" value="Glutathione_S-Trfase"/>
</dbReference>
<evidence type="ECO:0000259" key="2">
    <source>
        <dbReference type="PROSITE" id="PS50404"/>
    </source>
</evidence>
<dbReference type="SUPFAM" id="SSF47616">
    <property type="entry name" value="GST C-terminal domain-like"/>
    <property type="match status" value="1"/>
</dbReference>
<gene>
    <name evidence="4" type="ORF">EBV78_01115</name>
</gene>
<evidence type="ECO:0000256" key="1">
    <source>
        <dbReference type="RuleBase" id="RU003494"/>
    </source>
</evidence>
<dbReference type="PANTHER" id="PTHR44051:SF8">
    <property type="entry name" value="GLUTATHIONE S-TRANSFERASE GSTA"/>
    <property type="match status" value="1"/>
</dbReference>
<dbReference type="CDD" id="cd03048">
    <property type="entry name" value="GST_N_Ure2p_like"/>
    <property type="match status" value="1"/>
</dbReference>
<dbReference type="SFLD" id="SFLDG00358">
    <property type="entry name" value="Main_(cytGST)"/>
    <property type="match status" value="1"/>
</dbReference>